<name>A0ABV5KCC5_9ACTN</name>
<dbReference type="NCBIfam" id="TIGR03083">
    <property type="entry name" value="maleylpyruvate isomerase family mycothiol-dependent enzyme"/>
    <property type="match status" value="1"/>
</dbReference>
<dbReference type="InterPro" id="IPR034660">
    <property type="entry name" value="DinB/YfiT-like"/>
</dbReference>
<sequence length="201" mass="21343">MTTNQAVQADPRPLLLAAAAQVTTYVDRVRLDDLDRPTPCAGWTVRDLLSHLVAVSVRVPHVLRGGHPFEVPSQVEGVADRDWAGAWAERQPELVAALGEDAVLERTVHHPAGDMPAAAAIVTYVSELVTHGWDLAAALGDTSGLDDALAATCLAPLQGALPAGIRDEDRVPFGAVVPVPDDAPALDRLLGWVGRDPRWTP</sequence>
<dbReference type="InterPro" id="IPR017520">
    <property type="entry name" value="CHP03086"/>
</dbReference>
<dbReference type="Proteomes" id="UP001589750">
    <property type="component" value="Unassembled WGS sequence"/>
</dbReference>
<dbReference type="RefSeq" id="WP_140007200.1">
    <property type="nucleotide sequence ID" value="NZ_JBHMDG010000020.1"/>
</dbReference>
<reference evidence="2 3" key="1">
    <citation type="submission" date="2024-09" db="EMBL/GenBank/DDBJ databases">
        <authorList>
            <person name="Sun Q."/>
            <person name="Mori K."/>
        </authorList>
    </citation>
    <scope>NUCLEOTIDE SEQUENCE [LARGE SCALE GENOMIC DNA]</scope>
    <source>
        <strain evidence="2 3">JCM 9626</strain>
    </source>
</reference>
<dbReference type="Gene3D" id="1.20.120.450">
    <property type="entry name" value="dinb family like domain"/>
    <property type="match status" value="1"/>
</dbReference>
<dbReference type="InterPro" id="IPR024344">
    <property type="entry name" value="MDMPI_metal-binding"/>
</dbReference>
<feature type="domain" description="Mycothiol-dependent maleylpyruvate isomerase metal-binding" evidence="1">
    <location>
        <begin position="16"/>
        <end position="136"/>
    </location>
</feature>
<protein>
    <submittedName>
        <fullName evidence="2">TIGR03086 family metal-binding protein</fullName>
    </submittedName>
</protein>
<dbReference type="SUPFAM" id="SSF109854">
    <property type="entry name" value="DinB/YfiT-like putative metalloenzymes"/>
    <property type="match status" value="1"/>
</dbReference>
<evidence type="ECO:0000313" key="2">
    <source>
        <dbReference type="EMBL" id="MFB9314389.1"/>
    </source>
</evidence>
<keyword evidence="3" id="KW-1185">Reference proteome</keyword>
<dbReference type="Pfam" id="PF11716">
    <property type="entry name" value="MDMPI_N"/>
    <property type="match status" value="1"/>
</dbReference>
<comment type="caution">
    <text evidence="2">The sequence shown here is derived from an EMBL/GenBank/DDBJ whole genome shotgun (WGS) entry which is preliminary data.</text>
</comment>
<proteinExistence type="predicted"/>
<evidence type="ECO:0000259" key="1">
    <source>
        <dbReference type="Pfam" id="PF11716"/>
    </source>
</evidence>
<organism evidence="2 3">
    <name type="scientific">Nocardioides plantarum</name>
    <dbReference type="NCBI Taxonomy" id="29299"/>
    <lineage>
        <taxon>Bacteria</taxon>
        <taxon>Bacillati</taxon>
        <taxon>Actinomycetota</taxon>
        <taxon>Actinomycetes</taxon>
        <taxon>Propionibacteriales</taxon>
        <taxon>Nocardioidaceae</taxon>
        <taxon>Nocardioides</taxon>
    </lineage>
</organism>
<evidence type="ECO:0000313" key="3">
    <source>
        <dbReference type="Proteomes" id="UP001589750"/>
    </source>
</evidence>
<dbReference type="InterPro" id="IPR017517">
    <property type="entry name" value="Maleyloyr_isom"/>
</dbReference>
<gene>
    <name evidence="2" type="ORF">ACFFRI_15135</name>
</gene>
<dbReference type="EMBL" id="JBHMDG010000020">
    <property type="protein sequence ID" value="MFB9314389.1"/>
    <property type="molecule type" value="Genomic_DNA"/>
</dbReference>
<accession>A0ABV5KCC5</accession>
<dbReference type="NCBIfam" id="TIGR03086">
    <property type="entry name" value="TIGR03086 family metal-binding protein"/>
    <property type="match status" value="1"/>
</dbReference>